<keyword evidence="9" id="KW-1185">Reference proteome</keyword>
<evidence type="ECO:0000256" key="1">
    <source>
        <dbReference type="ARBA" id="ARBA00022603"/>
    </source>
</evidence>
<keyword evidence="5" id="KW-0472">Membrane</keyword>
<feature type="compositionally biased region" description="Basic residues" evidence="4">
    <location>
        <begin position="398"/>
        <end position="412"/>
    </location>
</feature>
<reference evidence="6" key="1">
    <citation type="submission" date="2022-10" db="EMBL/GenBank/DDBJ databases">
        <authorList>
            <person name="Chen Y."/>
            <person name="Dougan E. K."/>
            <person name="Chan C."/>
            <person name="Rhodes N."/>
            <person name="Thang M."/>
        </authorList>
    </citation>
    <scope>NUCLEOTIDE SEQUENCE</scope>
</reference>
<evidence type="ECO:0000256" key="5">
    <source>
        <dbReference type="SAM" id="Phobius"/>
    </source>
</evidence>
<accession>A0A9P1CZ59</accession>
<dbReference type="SUPFAM" id="SSF53335">
    <property type="entry name" value="S-adenosyl-L-methionine-dependent methyltransferases"/>
    <property type="match status" value="1"/>
</dbReference>
<dbReference type="EMBL" id="CAMXCT020002563">
    <property type="protein sequence ID" value="CAL1152356.1"/>
    <property type="molecule type" value="Genomic_DNA"/>
</dbReference>
<evidence type="ECO:0000256" key="2">
    <source>
        <dbReference type="ARBA" id="ARBA00022679"/>
    </source>
</evidence>
<evidence type="ECO:0000313" key="9">
    <source>
        <dbReference type="Proteomes" id="UP001152797"/>
    </source>
</evidence>
<gene>
    <name evidence="6" type="ORF">C1SCF055_LOCUS25234</name>
</gene>
<feature type="transmembrane region" description="Helical" evidence="5">
    <location>
        <begin position="1384"/>
        <end position="1409"/>
    </location>
</feature>
<keyword evidence="5" id="KW-0812">Transmembrane</keyword>
<dbReference type="Pfam" id="PF00145">
    <property type="entry name" value="DNA_methylase"/>
    <property type="match status" value="1"/>
</dbReference>
<comment type="caution">
    <text evidence="6">The sequence shown here is derived from an EMBL/GenBank/DDBJ whole genome shotgun (WGS) entry which is preliminary data.</text>
</comment>
<dbReference type="Proteomes" id="UP001152797">
    <property type="component" value="Unassembled WGS sequence"/>
</dbReference>
<proteinExistence type="predicted"/>
<dbReference type="InterPro" id="IPR029063">
    <property type="entry name" value="SAM-dependent_MTases_sf"/>
</dbReference>
<dbReference type="InterPro" id="IPR001525">
    <property type="entry name" value="C5_MeTfrase"/>
</dbReference>
<protein>
    <submittedName>
        <fullName evidence="8">Modification methylase NgoBI</fullName>
    </submittedName>
</protein>
<dbReference type="PANTHER" id="PTHR46098:SF1">
    <property type="entry name" value="TRNA (CYTOSINE(38)-C(5))-METHYLTRANSFERASE"/>
    <property type="match status" value="1"/>
</dbReference>
<keyword evidence="1 8" id="KW-0489">Methyltransferase</keyword>
<keyword evidence="5" id="KW-1133">Transmembrane helix</keyword>
<evidence type="ECO:0000313" key="6">
    <source>
        <dbReference type="EMBL" id="CAI3998981.1"/>
    </source>
</evidence>
<feature type="region of interest" description="Disordered" evidence="4">
    <location>
        <begin position="1287"/>
        <end position="1306"/>
    </location>
</feature>
<dbReference type="OrthoDB" id="411440at2759"/>
<dbReference type="EMBL" id="CAMXCT010002563">
    <property type="protein sequence ID" value="CAI3998981.1"/>
    <property type="molecule type" value="Genomic_DNA"/>
</dbReference>
<dbReference type="Gene3D" id="3.40.50.150">
    <property type="entry name" value="Vaccinia Virus protein VP39"/>
    <property type="match status" value="1"/>
</dbReference>
<reference evidence="7" key="2">
    <citation type="submission" date="2024-04" db="EMBL/GenBank/DDBJ databases">
        <authorList>
            <person name="Chen Y."/>
            <person name="Shah S."/>
            <person name="Dougan E. K."/>
            <person name="Thang M."/>
            <person name="Chan C."/>
        </authorList>
    </citation>
    <scope>NUCLEOTIDE SEQUENCE [LARGE SCALE GENOMIC DNA]</scope>
</reference>
<dbReference type="InterPro" id="IPR050750">
    <property type="entry name" value="C5-MTase"/>
</dbReference>
<sequence length="1410" mass="155114">MDFDTLPGGLLEWLDDWGPRMKQKVAKGPREVLLANTPPTGHVFEDVLDAKVQMPGYVHLYVSGFSCKPFSTLHNGSKLLGEPQAKIFWAVVSRIMAVRPACFVLENVQGIRRVQAQVVKALQGKGLYHVATLKMDPGDLGEPLQRPRVYFFGVRADVATVSPTQLQEILASSWSSVRSSCMVQGPRSTGPRSTVPLQSRMLPDSHSAVVQFQLARRAKADGFPDKKTNPKWRALHASLQPVDANKSCWKSACSPDDLFLHLPRERDAWTFLASLHPQPDLVADLSQTVTRAGVRKDGKLPTITPGSVLAVRKAGRLVSPIEKIMLHGFPVHRMTIPPGISDRDLESMGGNTMHVHVVGAAMLMVLAMVDWSLAAASGPCHGLPVKGKNTGTSIYQSKVRRGPRSKVQRPRSSKSQVSKVLANLAARWQLPKGKPVIKKSKAVAPIQRPTVISALHGTRSKVQGPSSTMPQIGKRKATNSIAEGLAKRFCLAAKAKPKRKLSGLRAPASASGPSKQRKTTHSGNGKAEGGQGLPECAVGYADETAENHFASHGCKAMPAKCARCRYLRFAQKWSQRTAVSHTSWGKRAVTPWLGEKPARRAGQWGVGCHFCAHLMHKLAADPEQRKQLFHPEKAMQYSCLQQHVASTVHRTAVQSYLAPDKPVSECLPYNLEEQALWKGNVPQPDDWLRLKNMISVMHWAVKQKRLDRLLHSSSISISIDDRKDYRIVRYRCNLACPESKVQGPGSDAQSAKANSQTLVALPSLEDWSATPTLAASGILGVYRVGADVPENTLESHDMDKSEAMAKTVLEILKRACQNPDGDCDSTAMDKISSSIRHFASDQGPNVAKVGKLLASGNKLRNLVYLSFDAAHQIRIASKDPLQALPEFEKQWSRLFSGRNALLPAIHHSKVWQTKLLACEREILKAHGSQGGLDRAVQSLSFAAHRFDSAATPLFKFCSLIRAIALLCGMQATDARNSRDVRQLAEEALQHMVAPELMRAAVTADYTSECLQFLRSGFDIEDPDPATVFHCVEKFDAHMKALFVEGIYYGDRVHYLATQASAEDIRQIMASMSLVVQAMLKRVEIDLAEDEIGLALQGFHLECWQATNNHAALKAHLKRLCAILGLPNAGSLLAAAAKKIAQVFEAAKARGLGVDNRKAWTWALHPLWRVKYAPNMAWNVDCDFVVQFYLSLKINTTTLERDLGELLAQLSSHSGPLAKDGATMACIMEVNVEGPQQEADFFLPAERPGEPLQPTDFAKLCQKLWLQHFGRRFRYAYLPRSKVQGSKFKVQGQKPKVQGPRSHAPGSLAARVHGRAKAAVAAAQGKEHESFVPGMKLPLTKPCPSFTGTRWETAPCSASKQALENFEKHTNRKKERIPAMRSGFLFAKLVLGVHVLVFCFAFSSLLYFCIP</sequence>
<dbReference type="PANTHER" id="PTHR46098">
    <property type="entry name" value="TRNA (CYTOSINE(38)-C(5))-METHYLTRANSFERASE"/>
    <property type="match status" value="1"/>
</dbReference>
<name>A0A9P1CZ59_9DINO</name>
<keyword evidence="2" id="KW-0808">Transferase</keyword>
<keyword evidence="3" id="KW-0949">S-adenosyl-L-methionine</keyword>
<evidence type="ECO:0000256" key="3">
    <source>
        <dbReference type="ARBA" id="ARBA00022691"/>
    </source>
</evidence>
<dbReference type="GO" id="GO:0032259">
    <property type="term" value="P:methylation"/>
    <property type="evidence" value="ECO:0007669"/>
    <property type="project" value="UniProtKB-KW"/>
</dbReference>
<dbReference type="GO" id="GO:0008168">
    <property type="term" value="F:methyltransferase activity"/>
    <property type="evidence" value="ECO:0007669"/>
    <property type="project" value="UniProtKB-KW"/>
</dbReference>
<feature type="region of interest" description="Disordered" evidence="4">
    <location>
        <begin position="498"/>
        <end position="531"/>
    </location>
</feature>
<feature type="region of interest" description="Disordered" evidence="4">
    <location>
        <begin position="389"/>
        <end position="416"/>
    </location>
</feature>
<evidence type="ECO:0000313" key="7">
    <source>
        <dbReference type="EMBL" id="CAL1152356.1"/>
    </source>
</evidence>
<evidence type="ECO:0000256" key="4">
    <source>
        <dbReference type="SAM" id="MobiDB-lite"/>
    </source>
</evidence>
<organism evidence="6">
    <name type="scientific">Cladocopium goreaui</name>
    <dbReference type="NCBI Taxonomy" id="2562237"/>
    <lineage>
        <taxon>Eukaryota</taxon>
        <taxon>Sar</taxon>
        <taxon>Alveolata</taxon>
        <taxon>Dinophyceae</taxon>
        <taxon>Suessiales</taxon>
        <taxon>Symbiodiniaceae</taxon>
        <taxon>Cladocopium</taxon>
    </lineage>
</organism>
<dbReference type="EMBL" id="CAMXCT030002563">
    <property type="protein sequence ID" value="CAL4786293.1"/>
    <property type="molecule type" value="Genomic_DNA"/>
</dbReference>
<evidence type="ECO:0000313" key="8">
    <source>
        <dbReference type="EMBL" id="CAL4786293.1"/>
    </source>
</evidence>